<protein>
    <submittedName>
        <fullName evidence="4">ATP12 ATPase</fullName>
    </submittedName>
</protein>
<reference evidence="5" key="1">
    <citation type="journal article" date="2011" name="J. Bacteriol.">
        <title>Genome sequences of eight morphologically diverse alphaproteobacteria.</title>
        <authorList>
            <consortium name="US DOE Joint Genome Institute"/>
            <person name="Brown P.J."/>
            <person name="Kysela D.T."/>
            <person name="Buechlein A."/>
            <person name="Hemmerich C."/>
            <person name="Brun Y.V."/>
        </authorList>
    </citation>
    <scope>NUCLEOTIDE SEQUENCE [LARGE SCALE GENOMIC DNA]</scope>
    <source>
        <strain evidence="5">ATCC 17100 / ATH 3.1.1 / DSM 162 / LMG 4299</strain>
    </source>
</reference>
<organism evidence="4 5">
    <name type="scientific">Rhodomicrobium vannielii (strain ATCC 17100 / DSM 162 / LMG 4299 / NCIMB 10020 / ATH 3.1.1)</name>
    <dbReference type="NCBI Taxonomy" id="648757"/>
    <lineage>
        <taxon>Bacteria</taxon>
        <taxon>Pseudomonadati</taxon>
        <taxon>Pseudomonadota</taxon>
        <taxon>Alphaproteobacteria</taxon>
        <taxon>Hyphomicrobiales</taxon>
        <taxon>Hyphomicrobiaceae</taxon>
        <taxon>Rhodomicrobium</taxon>
    </lineage>
</organism>
<name>E3I012_RHOVT</name>
<proteinExistence type="inferred from homology"/>
<dbReference type="KEGG" id="rva:Rvan_0687"/>
<evidence type="ECO:0000256" key="1">
    <source>
        <dbReference type="ARBA" id="ARBA00008231"/>
    </source>
</evidence>
<evidence type="ECO:0000256" key="2">
    <source>
        <dbReference type="ARBA" id="ARBA00022946"/>
    </source>
</evidence>
<dbReference type="PANTHER" id="PTHR21013">
    <property type="entry name" value="ATP SYNTHASE MITOCHONDRIAL F1 COMPLEX ASSEMBLY FACTOR 2/ATP12 PROTEIN, MITOCHONDRIAL PRECURSOR"/>
    <property type="match status" value="1"/>
</dbReference>
<dbReference type="AlphaFoldDB" id="E3I012"/>
<dbReference type="SUPFAM" id="SSF160909">
    <property type="entry name" value="ATP12-like"/>
    <property type="match status" value="1"/>
</dbReference>
<accession>E3I012</accession>
<evidence type="ECO:0000256" key="3">
    <source>
        <dbReference type="ARBA" id="ARBA00023186"/>
    </source>
</evidence>
<dbReference type="OrthoDB" id="9797825at2"/>
<dbReference type="GO" id="GO:0043461">
    <property type="term" value="P:proton-transporting ATP synthase complex assembly"/>
    <property type="evidence" value="ECO:0007669"/>
    <property type="project" value="InterPro"/>
</dbReference>
<dbReference type="InterPro" id="IPR042272">
    <property type="entry name" value="ATP12_ATP_synth-F1-assembly_N"/>
</dbReference>
<dbReference type="EMBL" id="CP002292">
    <property type="protein sequence ID" value="ADP69963.1"/>
    <property type="molecule type" value="Genomic_DNA"/>
</dbReference>
<dbReference type="PANTHER" id="PTHR21013:SF10">
    <property type="entry name" value="ATP SYNTHASE MITOCHONDRIAL F1 COMPLEX ASSEMBLY FACTOR 2"/>
    <property type="match status" value="1"/>
</dbReference>
<keyword evidence="2" id="KW-0809">Transit peptide</keyword>
<comment type="similarity">
    <text evidence="1">Belongs to the ATP12 family.</text>
</comment>
<dbReference type="Proteomes" id="UP000001399">
    <property type="component" value="Chromosome"/>
</dbReference>
<keyword evidence="3" id="KW-0143">Chaperone</keyword>
<gene>
    <name evidence="4" type="ordered locus">Rvan_0687</name>
</gene>
<dbReference type="Gene3D" id="1.10.3580.10">
    <property type="entry name" value="ATP12 ATPase"/>
    <property type="match status" value="1"/>
</dbReference>
<dbReference type="eggNOG" id="COG5387">
    <property type="taxonomic scope" value="Bacteria"/>
</dbReference>
<dbReference type="InterPro" id="IPR011419">
    <property type="entry name" value="ATP12_ATP_synth-F1-assembly"/>
</dbReference>
<evidence type="ECO:0000313" key="5">
    <source>
        <dbReference type="Proteomes" id="UP000001399"/>
    </source>
</evidence>
<evidence type="ECO:0000313" key="4">
    <source>
        <dbReference type="EMBL" id="ADP69963.1"/>
    </source>
</evidence>
<dbReference type="HOGENOM" id="CLU_047893_3_0_5"/>
<dbReference type="InterPro" id="IPR023335">
    <property type="entry name" value="ATP12_ortho_dom_sf"/>
</dbReference>
<dbReference type="Pfam" id="PF07542">
    <property type="entry name" value="ATP12"/>
    <property type="match status" value="1"/>
</dbReference>
<sequence>MTASEQKTLKRFYKDATVAEHDGAFQIHLDGRTIKTPAGRALAVPTRGLADAIAGEWNEQGETIAPHSLFFTRLANSAADAVAPREAEVVDEIVSFAASDLLCYRAPFPAALATRQAEAWNPVLAFIREKYGATFEVAEGVGHVAQPPASLEAIRNAVAAYGPFRLAALHMMTTLTGSALLAIAHVDGFLDLAATWAAAHVDEAWQAAQWGQDFDAAERLKRRSDDFDKASRFFALA</sequence>
<dbReference type="Gene3D" id="3.30.2180.10">
    <property type="entry name" value="ATP12-like"/>
    <property type="match status" value="1"/>
</dbReference>
<dbReference type="STRING" id="648757.Rvan_0687"/>
<dbReference type="RefSeq" id="WP_013418367.1">
    <property type="nucleotide sequence ID" value="NC_014664.1"/>
</dbReference>
<keyword evidence="5" id="KW-1185">Reference proteome</keyword>